<dbReference type="Pfam" id="PF10087">
    <property type="entry name" value="DUF2325"/>
    <property type="match status" value="1"/>
</dbReference>
<dbReference type="AlphaFoldDB" id="A0A1S2KYD8"/>
<gene>
    <name evidence="3" type="ORF">AWH56_008945</name>
    <name evidence="2" type="ORF">AWH56_22265</name>
</gene>
<dbReference type="InterPro" id="IPR016772">
    <property type="entry name" value="UCP020408"/>
</dbReference>
<evidence type="ECO:0000313" key="4">
    <source>
        <dbReference type="Proteomes" id="UP000180175"/>
    </source>
</evidence>
<dbReference type="OrthoDB" id="2881859at2"/>
<reference evidence="2 4" key="1">
    <citation type="submission" date="2016-10" db="EMBL/GenBank/DDBJ databases">
        <title>Draft genome sequences of four alkaliphilic bacteria belonging to the Anaerobacillus genus.</title>
        <authorList>
            <person name="Bassil N.M."/>
            <person name="Lloyd J.R."/>
        </authorList>
    </citation>
    <scope>NUCLEOTIDE SEQUENCE [LARGE SCALE GENOMIC DNA]</scope>
    <source>
        <strain evidence="2 4">NB2006</strain>
    </source>
</reference>
<keyword evidence="4" id="KW-1185">Reference proteome</keyword>
<dbReference type="RefSeq" id="WP_071319120.1">
    <property type="nucleotide sequence ID" value="NZ_CP063356.2"/>
</dbReference>
<name>A0A1S2KYD8_9BACI</name>
<evidence type="ECO:0000313" key="2">
    <source>
        <dbReference type="EMBL" id="OIJ05111.1"/>
    </source>
</evidence>
<evidence type="ECO:0000313" key="3">
    <source>
        <dbReference type="EMBL" id="QOY37688.1"/>
    </source>
</evidence>
<dbReference type="EMBL" id="LQXD01000194">
    <property type="protein sequence ID" value="OIJ05111.1"/>
    <property type="molecule type" value="Genomic_DNA"/>
</dbReference>
<dbReference type="EMBL" id="CP063356">
    <property type="protein sequence ID" value="QOY37688.1"/>
    <property type="molecule type" value="Genomic_DNA"/>
</dbReference>
<comment type="similarity">
    <text evidence="1">Belongs to the UPF0751 family.</text>
</comment>
<sequence>MSSRKTMAIIGGTQERTMRKIAGRVGYELIFDDANSHRAKETKYKSIVENADVIVVMTGACSHKAMWLIKSLAKEVKKPIVFNKNGFGVSGAIQLGVNAIETSKLTNV</sequence>
<reference evidence="3 4" key="2">
    <citation type="journal article" date="2017" name="Genome Announc.">
        <title>Draft Genome Sequences of Four Alkaliphilic Bacteria Belonging to the Anaerobacillus Genus.</title>
        <authorList>
            <person name="Bassil N.M."/>
            <person name="Lloyd J.R."/>
        </authorList>
    </citation>
    <scope>NUCLEOTIDE SEQUENCE [LARGE SCALE GENOMIC DNA]</scope>
    <source>
        <strain evidence="3 4">NB2006</strain>
    </source>
</reference>
<dbReference type="Proteomes" id="UP000180175">
    <property type="component" value="Chromosome"/>
</dbReference>
<proteinExistence type="inferred from homology"/>
<evidence type="ECO:0000256" key="1">
    <source>
        <dbReference type="ARBA" id="ARBA00007189"/>
    </source>
</evidence>
<organism evidence="2 4">
    <name type="scientific">Anaerobacillus isosaccharinicus</name>
    <dbReference type="NCBI Taxonomy" id="1532552"/>
    <lineage>
        <taxon>Bacteria</taxon>
        <taxon>Bacillati</taxon>
        <taxon>Bacillota</taxon>
        <taxon>Bacilli</taxon>
        <taxon>Bacillales</taxon>
        <taxon>Bacillaceae</taxon>
        <taxon>Anaerobacillus</taxon>
    </lineage>
</organism>
<reference evidence="3" key="4">
    <citation type="submission" date="2020-10" db="EMBL/GenBank/DDBJ databases">
        <authorList>
            <person name="Bassil N.M."/>
            <person name="Lloyd J.R."/>
        </authorList>
    </citation>
    <scope>NUCLEOTIDE SEQUENCE</scope>
    <source>
        <strain evidence="3">NB2006</strain>
    </source>
</reference>
<accession>A0A1S2KYD8</accession>
<protein>
    <submittedName>
        <fullName evidence="3">DUF2325 domain-containing protein</fullName>
    </submittedName>
</protein>
<dbReference type="KEGG" id="aia:AWH56_008945"/>
<reference evidence="3 4" key="3">
    <citation type="journal article" date="2019" name="Int. J. Syst. Evol. Microbiol.">
        <title>Anaerobacillus isosaccharinicus sp. nov., an alkaliphilic bacterium which degrades isosaccharinic acid.</title>
        <authorList>
            <person name="Bassil N.M."/>
            <person name="Lloyd J.R."/>
        </authorList>
    </citation>
    <scope>NUCLEOTIDE SEQUENCE [LARGE SCALE GENOMIC DNA]</scope>
    <source>
        <strain evidence="3 4">NB2006</strain>
    </source>
</reference>